<protein>
    <recommendedName>
        <fullName evidence="2">Gamma-glutamylcyclotransferase AIG2-like domain-containing protein</fullName>
    </recommendedName>
</protein>
<accession>A0A382PHA5</accession>
<dbReference type="Gene3D" id="3.10.490.10">
    <property type="entry name" value="Gamma-glutamyl cyclotransferase-like"/>
    <property type="match status" value="1"/>
</dbReference>
<reference evidence="1" key="1">
    <citation type="submission" date="2018-05" db="EMBL/GenBank/DDBJ databases">
        <authorList>
            <person name="Lanie J.A."/>
            <person name="Ng W.-L."/>
            <person name="Kazmierczak K.M."/>
            <person name="Andrzejewski T.M."/>
            <person name="Davidsen T.M."/>
            <person name="Wayne K.J."/>
            <person name="Tettelin H."/>
            <person name="Glass J.I."/>
            <person name="Rusch D."/>
            <person name="Podicherti R."/>
            <person name="Tsui H.-C.T."/>
            <person name="Winkler M.E."/>
        </authorList>
    </citation>
    <scope>NUCLEOTIDE SEQUENCE</scope>
</reference>
<evidence type="ECO:0008006" key="2">
    <source>
        <dbReference type="Google" id="ProtNLM"/>
    </source>
</evidence>
<dbReference type="AlphaFoldDB" id="A0A382PHA5"/>
<organism evidence="1">
    <name type="scientific">marine metagenome</name>
    <dbReference type="NCBI Taxonomy" id="408172"/>
    <lineage>
        <taxon>unclassified sequences</taxon>
        <taxon>metagenomes</taxon>
        <taxon>ecological metagenomes</taxon>
    </lineage>
</organism>
<sequence length="34" mass="4102">MEKLDAWETDAYRRKEVELTNGIKAWIYLNKNSD</sequence>
<name>A0A382PHA5_9ZZZZ</name>
<proteinExistence type="predicted"/>
<evidence type="ECO:0000313" key="1">
    <source>
        <dbReference type="EMBL" id="SVC72783.1"/>
    </source>
</evidence>
<dbReference type="EMBL" id="UINC01107421">
    <property type="protein sequence ID" value="SVC72783.1"/>
    <property type="molecule type" value="Genomic_DNA"/>
</dbReference>
<gene>
    <name evidence="1" type="ORF">METZ01_LOCUS325637</name>
</gene>